<evidence type="ECO:0000259" key="1">
    <source>
        <dbReference type="Pfam" id="PF13472"/>
    </source>
</evidence>
<dbReference type="Proteomes" id="UP000244810">
    <property type="component" value="Unassembled WGS sequence"/>
</dbReference>
<keyword evidence="3" id="KW-1185">Reference proteome</keyword>
<evidence type="ECO:0000313" key="3">
    <source>
        <dbReference type="Proteomes" id="UP000244810"/>
    </source>
</evidence>
<organism evidence="2 3">
    <name type="scientific">Pararhodobacter aggregans</name>
    <dbReference type="NCBI Taxonomy" id="404875"/>
    <lineage>
        <taxon>Bacteria</taxon>
        <taxon>Pseudomonadati</taxon>
        <taxon>Pseudomonadota</taxon>
        <taxon>Alphaproteobacteria</taxon>
        <taxon>Rhodobacterales</taxon>
        <taxon>Paracoccaceae</taxon>
        <taxon>Pararhodobacter</taxon>
    </lineage>
</organism>
<dbReference type="OrthoDB" id="9804395at2"/>
<evidence type="ECO:0000313" key="2">
    <source>
        <dbReference type="EMBL" id="PVE47335.1"/>
    </source>
</evidence>
<comment type="caution">
    <text evidence="2">The sequence shown here is derived from an EMBL/GenBank/DDBJ whole genome shotgun (WGS) entry which is preliminary data.</text>
</comment>
<feature type="domain" description="SGNH hydrolase-type esterase" evidence="1">
    <location>
        <begin position="50"/>
        <end position="218"/>
    </location>
</feature>
<dbReference type="Pfam" id="PF13472">
    <property type="entry name" value="Lipase_GDSL_2"/>
    <property type="match status" value="1"/>
</dbReference>
<gene>
    <name evidence="2" type="ORF">DDE23_10805</name>
</gene>
<dbReference type="InterPro" id="IPR036514">
    <property type="entry name" value="SGNH_hydro_sf"/>
</dbReference>
<protein>
    <submittedName>
        <fullName evidence="2">GDSL family lipase</fullName>
    </submittedName>
</protein>
<reference evidence="2 3" key="1">
    <citation type="journal article" date="2011" name="Syst. Appl. Microbiol.">
        <title>Defluviimonas denitrificans gen. nov., sp. nov., and Pararhodobacter aggregans gen. nov., sp. nov., non-phototrophic Rhodobacteraceae from the biofilter of a marine aquaculture.</title>
        <authorList>
            <person name="Foesel B.U."/>
            <person name="Drake H.L."/>
            <person name="Schramm A."/>
        </authorList>
    </citation>
    <scope>NUCLEOTIDE SEQUENCE [LARGE SCALE GENOMIC DNA]</scope>
    <source>
        <strain evidence="2 3">D1-19</strain>
    </source>
</reference>
<dbReference type="EMBL" id="QDDR01000005">
    <property type="protein sequence ID" value="PVE47335.1"/>
    <property type="molecule type" value="Genomic_DNA"/>
</dbReference>
<dbReference type="Gene3D" id="3.40.50.1110">
    <property type="entry name" value="SGNH hydrolase"/>
    <property type="match status" value="1"/>
</dbReference>
<sequence>MLTSFPVRLALSPVLLPQAVAVRLRALALPEPSGPRQGVTGQGPVLRLLVLGDSSAAGVGVGAQDEALAGRLVADLARDFTVHWRLEARTGATSAQSLERLLQLDLGRIDVAVTALGVNDVTHQVSPARFRDQQRAIAAYLLRHGAQQVWRTGLPPMERFPLLPRPLRNVLGAQARKLDRVLEAESIVPLHRLPFDPAHLDPALLARDGFHPGPAIYAEWARKLAREIRLRA</sequence>
<name>A0A2T7URE9_9RHOB</name>
<dbReference type="AlphaFoldDB" id="A0A2T7URE9"/>
<dbReference type="GO" id="GO:0016788">
    <property type="term" value="F:hydrolase activity, acting on ester bonds"/>
    <property type="evidence" value="ECO:0007669"/>
    <property type="project" value="UniProtKB-ARBA"/>
</dbReference>
<proteinExistence type="predicted"/>
<accession>A0A2T7URE9</accession>
<dbReference type="RefSeq" id="WP_107753605.1">
    <property type="nucleotide sequence ID" value="NZ_QBKF01000010.1"/>
</dbReference>
<dbReference type="SUPFAM" id="SSF52266">
    <property type="entry name" value="SGNH hydrolase"/>
    <property type="match status" value="1"/>
</dbReference>
<dbReference type="CDD" id="cd01836">
    <property type="entry name" value="FeeA_FeeB_like"/>
    <property type="match status" value="1"/>
</dbReference>
<dbReference type="InterPro" id="IPR013830">
    <property type="entry name" value="SGNH_hydro"/>
</dbReference>